<keyword evidence="1" id="KW-1133">Transmembrane helix</keyword>
<reference evidence="2 3" key="1">
    <citation type="submission" date="2016-11" db="EMBL/GenBank/DDBJ databases">
        <authorList>
            <person name="Jaros S."/>
            <person name="Januszkiewicz K."/>
            <person name="Wedrychowicz H."/>
        </authorList>
    </citation>
    <scope>NUCLEOTIDE SEQUENCE [LARGE SCALE GENOMIC DNA]</scope>
    <source>
        <strain evidence="2 3">ACAM 239</strain>
    </source>
</reference>
<organism evidence="2 3">
    <name type="scientific">Vreelandella aquamarina</name>
    <dbReference type="NCBI Taxonomy" id="77097"/>
    <lineage>
        <taxon>Bacteria</taxon>
        <taxon>Pseudomonadati</taxon>
        <taxon>Pseudomonadota</taxon>
        <taxon>Gammaproteobacteria</taxon>
        <taxon>Oceanospirillales</taxon>
        <taxon>Halomonadaceae</taxon>
        <taxon>Vreelandella</taxon>
    </lineage>
</organism>
<proteinExistence type="predicted"/>
<sequence length="138" mass="15946">MLDTRIKKGEGYDAIRKDLLICHQNRTWQVIQYSITIQTAFIAGWYYAIFEANKPTLAILATIFCFIIMHQLKTTMLRYSFLMNEASHALNRFEHIYDSDKKSPYEGAHKTQGRIMDTILIANATMFGFAVFALHTSL</sequence>
<keyword evidence="1" id="KW-0812">Transmembrane</keyword>
<dbReference type="GeneID" id="97277770"/>
<name>A0A1N6D791_9GAMM</name>
<keyword evidence="1" id="KW-0472">Membrane</keyword>
<evidence type="ECO:0000313" key="2">
    <source>
        <dbReference type="EMBL" id="SIN79791.1"/>
    </source>
</evidence>
<protein>
    <submittedName>
        <fullName evidence="2">Uncharacterized protein</fullName>
    </submittedName>
</protein>
<feature type="transmembrane region" description="Helical" evidence="1">
    <location>
        <begin position="119"/>
        <end position="137"/>
    </location>
</feature>
<accession>A0A1N6D791</accession>
<dbReference type="Proteomes" id="UP000185024">
    <property type="component" value="Unassembled WGS sequence"/>
</dbReference>
<evidence type="ECO:0000313" key="3">
    <source>
        <dbReference type="Proteomes" id="UP000185024"/>
    </source>
</evidence>
<dbReference type="EMBL" id="FSQX01000001">
    <property type="protein sequence ID" value="SIN79791.1"/>
    <property type="molecule type" value="Genomic_DNA"/>
</dbReference>
<dbReference type="RefSeq" id="WP_074211106.1">
    <property type="nucleotide sequence ID" value="NZ_BJOI01000054.1"/>
</dbReference>
<gene>
    <name evidence="2" type="ORF">SAMN05878438_3616</name>
</gene>
<evidence type="ECO:0000256" key="1">
    <source>
        <dbReference type="SAM" id="Phobius"/>
    </source>
</evidence>
<feature type="transmembrane region" description="Helical" evidence="1">
    <location>
        <begin position="30"/>
        <end position="49"/>
    </location>
</feature>
<dbReference type="AlphaFoldDB" id="A0A1N6D791"/>
<feature type="transmembrane region" description="Helical" evidence="1">
    <location>
        <begin position="55"/>
        <end position="72"/>
    </location>
</feature>